<evidence type="ECO:0000256" key="3">
    <source>
        <dbReference type="SAM" id="Phobius"/>
    </source>
</evidence>
<evidence type="ECO:0000256" key="2">
    <source>
        <dbReference type="ARBA" id="ARBA00022801"/>
    </source>
</evidence>
<dbReference type="InterPro" id="IPR000073">
    <property type="entry name" value="AB_hydrolase_1"/>
</dbReference>
<keyword evidence="3" id="KW-0812">Transmembrane</keyword>
<feature type="transmembrane region" description="Helical" evidence="3">
    <location>
        <begin position="32"/>
        <end position="49"/>
    </location>
</feature>
<feature type="domain" description="Peptidase S33 tripeptidyl aminopeptidase-like C-terminal" evidence="5">
    <location>
        <begin position="466"/>
        <end position="565"/>
    </location>
</feature>
<dbReference type="InterPro" id="IPR051601">
    <property type="entry name" value="Serine_prot/Carboxylest_S33"/>
</dbReference>
<gene>
    <name evidence="6" type="ORF">EWM64_g478</name>
</gene>
<reference evidence="6 7" key="1">
    <citation type="submission" date="2019-02" db="EMBL/GenBank/DDBJ databases">
        <title>Genome sequencing of the rare red list fungi Hericium alpestre (H. flagellum).</title>
        <authorList>
            <person name="Buettner E."/>
            <person name="Kellner H."/>
        </authorList>
    </citation>
    <scope>NUCLEOTIDE SEQUENCE [LARGE SCALE GENOMIC DNA]</scope>
    <source>
        <strain evidence="6 7">DSM 108284</strain>
    </source>
</reference>
<name>A0A4Z0A8Z3_9AGAM</name>
<dbReference type="InterPro" id="IPR013595">
    <property type="entry name" value="Pept_S33_TAP-like_C"/>
</dbReference>
<dbReference type="Pfam" id="PF00561">
    <property type="entry name" value="Abhydrolase_1"/>
    <property type="match status" value="1"/>
</dbReference>
<keyword evidence="7" id="KW-1185">Reference proteome</keyword>
<keyword evidence="3" id="KW-1133">Transmembrane helix</keyword>
<keyword evidence="2" id="KW-0378">Hydrolase</keyword>
<protein>
    <recommendedName>
        <fullName evidence="8">AB hydrolase-1 domain-containing protein</fullName>
    </recommendedName>
</protein>
<dbReference type="OrthoDB" id="425534at2759"/>
<evidence type="ECO:0000313" key="6">
    <source>
        <dbReference type="EMBL" id="TFY83522.1"/>
    </source>
</evidence>
<dbReference type="Proteomes" id="UP000298061">
    <property type="component" value="Unassembled WGS sequence"/>
</dbReference>
<comment type="caution">
    <text evidence="6">The sequence shown here is derived from an EMBL/GenBank/DDBJ whole genome shotgun (WGS) entry which is preliminary data.</text>
</comment>
<dbReference type="PANTHER" id="PTHR43248:SF25">
    <property type="entry name" value="AB HYDROLASE-1 DOMAIN-CONTAINING PROTEIN-RELATED"/>
    <property type="match status" value="1"/>
</dbReference>
<comment type="similarity">
    <text evidence="1">Belongs to the peptidase S33 family.</text>
</comment>
<dbReference type="GO" id="GO:0016787">
    <property type="term" value="F:hydrolase activity"/>
    <property type="evidence" value="ECO:0007669"/>
    <property type="project" value="UniProtKB-KW"/>
</dbReference>
<dbReference type="Pfam" id="PF08386">
    <property type="entry name" value="Abhydrolase_4"/>
    <property type="match status" value="1"/>
</dbReference>
<feature type="domain" description="AB hydrolase-1" evidence="4">
    <location>
        <begin position="128"/>
        <end position="329"/>
    </location>
</feature>
<proteinExistence type="inferred from homology"/>
<keyword evidence="3" id="KW-0472">Membrane</keyword>
<evidence type="ECO:0000259" key="5">
    <source>
        <dbReference type="Pfam" id="PF08386"/>
    </source>
</evidence>
<dbReference type="EMBL" id="SFCI01000023">
    <property type="protein sequence ID" value="TFY83522.1"/>
    <property type="molecule type" value="Genomic_DNA"/>
</dbReference>
<dbReference type="STRING" id="135208.A0A4Z0A8Z3"/>
<dbReference type="Gene3D" id="3.40.50.1820">
    <property type="entry name" value="alpha/beta hydrolase"/>
    <property type="match status" value="1"/>
</dbReference>
<accession>A0A4Z0A8Z3</accession>
<sequence>MMPTKSTRYDSGQIPPADAEHGYSFKVHRRPYWLAYGIPLLAICALFTFRCSLPGRQSVRGFWTVVTQDSDSVVGTVKWYKCTEPGSVPGSECGHVIVPLDYLNSSAGTAKVALARYKATKGPSKGSVLLNPGGPGGAGTVLAYRMGPVFQTIATGEDWDLVGFDPRGIGRTEPKVNCFGTSARQAMFQRNTVLDRGFQVAPKGSGLDRREHLIQQYQEADALYQTQFALCEQEMGDSLRYMGTSTVVRDIDFITRALDGEEALINFWGGSYGSILGQYLVNMLPDRVGRVVIDGIADAPMWASEPPYKWYRQWLSNTEDAYQIFLDGCAKAGPSKCKLAKNAGEDPEDIKQRLETWMQGLFSRPLPVPTTPFASILTEGQARTFVFSTLQRPMLWEAHAEILFDAMNGNATALLGSPQPSLFPDLVRSGVSCNDQSRFGKLDAKDVIDEALYVMENVTHFVMSVFTTEPDSGCEYWPVDPPERFAGPWNQTLRNLILIHSNTADPVTPIASGRHVRELLGLNSSRLAIQDSPGHCSVSAQSVCTVNITRAYFKDGSLPPDGHICPVDIKPFEGKDELRSYSAEESKILAHLKMVATYFGQMGDLRQSGEPF</sequence>
<dbReference type="AlphaFoldDB" id="A0A4Z0A8Z3"/>
<evidence type="ECO:0000313" key="7">
    <source>
        <dbReference type="Proteomes" id="UP000298061"/>
    </source>
</evidence>
<dbReference type="PANTHER" id="PTHR43248">
    <property type="entry name" value="2-SUCCINYL-6-HYDROXY-2,4-CYCLOHEXADIENE-1-CARBOXYLATE SYNTHASE"/>
    <property type="match status" value="1"/>
</dbReference>
<dbReference type="SUPFAM" id="SSF53474">
    <property type="entry name" value="alpha/beta-Hydrolases"/>
    <property type="match status" value="1"/>
</dbReference>
<evidence type="ECO:0008006" key="8">
    <source>
        <dbReference type="Google" id="ProtNLM"/>
    </source>
</evidence>
<evidence type="ECO:0000256" key="1">
    <source>
        <dbReference type="ARBA" id="ARBA00010088"/>
    </source>
</evidence>
<evidence type="ECO:0000259" key="4">
    <source>
        <dbReference type="Pfam" id="PF00561"/>
    </source>
</evidence>
<organism evidence="6 7">
    <name type="scientific">Hericium alpestre</name>
    <dbReference type="NCBI Taxonomy" id="135208"/>
    <lineage>
        <taxon>Eukaryota</taxon>
        <taxon>Fungi</taxon>
        <taxon>Dikarya</taxon>
        <taxon>Basidiomycota</taxon>
        <taxon>Agaricomycotina</taxon>
        <taxon>Agaricomycetes</taxon>
        <taxon>Russulales</taxon>
        <taxon>Hericiaceae</taxon>
        <taxon>Hericium</taxon>
    </lineage>
</organism>
<dbReference type="InterPro" id="IPR029058">
    <property type="entry name" value="AB_hydrolase_fold"/>
</dbReference>